<dbReference type="PANTHER" id="PTHR12283:SF6">
    <property type="entry name" value="GLUTAMINYL-PEPTIDE CYCLOTRANSFERASE-RELATED"/>
    <property type="match status" value="1"/>
</dbReference>
<proteinExistence type="predicted"/>
<sequence length="325" mass="36750">MRPRHEFPRHGVGELFRIFTLLVCCLTLPAISPAQENRAPAFDGRRAFSYLEAICAIGPRISGTPGMARQQELIERHFTALGAEVRYQDFDVAHPETGQPVRMRNMIVSWQPQAEQRLLVCCHYDTRPRPDREPLPFQRDKPFIGANDGGSGIAVLMELGNLIAAMQPRPAVDFVFFDGEELVYDPQDKYFLGAEHFAKSYRDRPAGSPRYEQGVLLDLVAGQNANFYYEVNSLRYAPEVTRSIWETAQRLGIKEFVARRKHEVLDDHLALNTIAGIPTCDIIDFDYPHWHRRNDLPGACSAATLSNVGRVIFAWLQANAKSPVN</sequence>
<evidence type="ECO:0000313" key="4">
    <source>
        <dbReference type="EMBL" id="SFI19386.1"/>
    </source>
</evidence>
<evidence type="ECO:0000256" key="1">
    <source>
        <dbReference type="ARBA" id="ARBA00022679"/>
    </source>
</evidence>
<dbReference type="InterPro" id="IPR007484">
    <property type="entry name" value="Peptidase_M28"/>
</dbReference>
<dbReference type="RefSeq" id="WP_092049677.1">
    <property type="nucleotide sequence ID" value="NZ_FOQD01000006.1"/>
</dbReference>
<evidence type="ECO:0000313" key="5">
    <source>
        <dbReference type="Proteomes" id="UP000199518"/>
    </source>
</evidence>
<dbReference type="PANTHER" id="PTHR12283">
    <property type="entry name" value="GLUTAMINYL-PEPTIDE CYCLOTRANSFERASE"/>
    <property type="match status" value="1"/>
</dbReference>
<evidence type="ECO:0000256" key="2">
    <source>
        <dbReference type="ARBA" id="ARBA00023315"/>
    </source>
</evidence>
<dbReference type="SUPFAM" id="SSF53187">
    <property type="entry name" value="Zn-dependent exopeptidases"/>
    <property type="match status" value="1"/>
</dbReference>
<dbReference type="EMBL" id="FOQD01000006">
    <property type="protein sequence ID" value="SFI19386.1"/>
    <property type="molecule type" value="Genomic_DNA"/>
</dbReference>
<dbReference type="AlphaFoldDB" id="A0A1I3G7D0"/>
<keyword evidence="2" id="KW-0012">Acyltransferase</keyword>
<feature type="domain" description="Peptidase M28" evidence="3">
    <location>
        <begin position="105"/>
        <end position="315"/>
    </location>
</feature>
<dbReference type="Gene3D" id="3.40.630.10">
    <property type="entry name" value="Zn peptidases"/>
    <property type="match status" value="1"/>
</dbReference>
<protein>
    <submittedName>
        <fullName evidence="4">Peptidase family M28</fullName>
    </submittedName>
</protein>
<evidence type="ECO:0000259" key="3">
    <source>
        <dbReference type="Pfam" id="PF04389"/>
    </source>
</evidence>
<dbReference type="InterPro" id="IPR040234">
    <property type="entry name" value="QC/QCL"/>
</dbReference>
<gene>
    <name evidence="4" type="ORF">SAMN05421753_106222</name>
</gene>
<keyword evidence="1" id="KW-0808">Transferase</keyword>
<dbReference type="GO" id="GO:0016603">
    <property type="term" value="F:glutaminyl-peptide cyclotransferase activity"/>
    <property type="evidence" value="ECO:0007669"/>
    <property type="project" value="TreeGrafter"/>
</dbReference>
<dbReference type="Proteomes" id="UP000199518">
    <property type="component" value="Unassembled WGS sequence"/>
</dbReference>
<dbReference type="STRING" id="1576369.SAMN05421753_106222"/>
<dbReference type="Pfam" id="PF04389">
    <property type="entry name" value="Peptidase_M28"/>
    <property type="match status" value="1"/>
</dbReference>
<accession>A0A1I3G7D0</accession>
<organism evidence="4 5">
    <name type="scientific">Planctomicrobium piriforme</name>
    <dbReference type="NCBI Taxonomy" id="1576369"/>
    <lineage>
        <taxon>Bacteria</taxon>
        <taxon>Pseudomonadati</taxon>
        <taxon>Planctomycetota</taxon>
        <taxon>Planctomycetia</taxon>
        <taxon>Planctomycetales</taxon>
        <taxon>Planctomycetaceae</taxon>
        <taxon>Planctomicrobium</taxon>
    </lineage>
</organism>
<dbReference type="GO" id="GO:0008270">
    <property type="term" value="F:zinc ion binding"/>
    <property type="evidence" value="ECO:0007669"/>
    <property type="project" value="TreeGrafter"/>
</dbReference>
<reference evidence="5" key="1">
    <citation type="submission" date="2016-10" db="EMBL/GenBank/DDBJ databases">
        <authorList>
            <person name="Varghese N."/>
            <person name="Submissions S."/>
        </authorList>
    </citation>
    <scope>NUCLEOTIDE SEQUENCE [LARGE SCALE GENOMIC DNA]</scope>
    <source>
        <strain evidence="5">DSM 26348</strain>
    </source>
</reference>
<dbReference type="OrthoDB" id="256090at2"/>
<keyword evidence="5" id="KW-1185">Reference proteome</keyword>
<name>A0A1I3G7D0_9PLAN</name>